<dbReference type="Pfam" id="PF05717">
    <property type="entry name" value="TnpB_IS66"/>
    <property type="match status" value="1"/>
</dbReference>
<evidence type="ECO:0000313" key="4">
    <source>
        <dbReference type="Proteomes" id="UP000182045"/>
    </source>
</evidence>
<evidence type="ECO:0000313" key="1">
    <source>
        <dbReference type="EMBL" id="CUX80023.1"/>
    </source>
</evidence>
<dbReference type="STRING" id="1666912.Ga0058931_0728"/>
<gene>
    <name evidence="1" type="ORF">Ga0058931_0728</name>
    <name evidence="2" type="ORF">HLUCCA05_14455</name>
</gene>
<dbReference type="AlphaFoldDB" id="A0A0N8K7B4"/>
<comment type="caution">
    <text evidence="2">The sequence shown here is derived from an EMBL/GenBank/DDBJ whole genome shotgun (WGS) entry which is preliminary data.</text>
</comment>
<sequence length="116" mass="13152">MIIPSGGFRIYLATEPIDFRKGMNGLVGLIAANFAFDPFDGAIWVFRSRRADRLKLIVWDGTGLVLAMKRLHGKRFLWPKVQDGPLILTKVQFEALFAGMDWQSLPNTDTRKPVFV</sequence>
<protein>
    <submittedName>
        <fullName evidence="2">Transposase</fullName>
    </submittedName>
</protein>
<dbReference type="RefSeq" id="WP_072244977.1">
    <property type="nucleotide sequence ID" value="NZ_FBYC01000004.1"/>
</dbReference>
<proteinExistence type="predicted"/>
<evidence type="ECO:0000313" key="2">
    <source>
        <dbReference type="EMBL" id="KPP91265.1"/>
    </source>
</evidence>
<dbReference type="Proteomes" id="UP000050413">
    <property type="component" value="Unassembled WGS sequence"/>
</dbReference>
<dbReference type="OrthoDB" id="9801450at2"/>
<dbReference type="EMBL" id="LJSG01000014">
    <property type="protein sequence ID" value="KPP91265.1"/>
    <property type="molecule type" value="Genomic_DNA"/>
</dbReference>
<accession>A0A0N8K7B4</accession>
<dbReference type="Proteomes" id="UP000182045">
    <property type="component" value="Unassembled WGS sequence"/>
</dbReference>
<evidence type="ECO:0000313" key="3">
    <source>
        <dbReference type="Proteomes" id="UP000050413"/>
    </source>
</evidence>
<dbReference type="EMBL" id="FBYC01000004">
    <property type="protein sequence ID" value="CUX80023.1"/>
    <property type="molecule type" value="Genomic_DNA"/>
</dbReference>
<dbReference type="InterPro" id="IPR008878">
    <property type="entry name" value="Transposase_IS66_Orf2"/>
</dbReference>
<reference evidence="1 4" key="2">
    <citation type="submission" date="2016-01" db="EMBL/GenBank/DDBJ databases">
        <authorList>
            <person name="Varghese N."/>
        </authorList>
    </citation>
    <scope>NUCLEOTIDE SEQUENCE [LARGE SCALE GENOMIC DNA]</scope>
    <source>
        <strain evidence="1 4">HL-91</strain>
    </source>
</reference>
<dbReference type="PATRIC" id="fig|1666912.4.peg.1052"/>
<reference evidence="2 3" key="1">
    <citation type="submission" date="2015-09" db="EMBL/GenBank/DDBJ databases">
        <title>Identification and resolution of microdiversity through metagenomic sequencing of parallel consortia.</title>
        <authorList>
            <person name="Nelson W.C."/>
            <person name="Romine M.F."/>
            <person name="Lindemann S.R."/>
        </authorList>
    </citation>
    <scope>NUCLEOTIDE SEQUENCE [LARGE SCALE GENOMIC DNA]</scope>
    <source>
        <strain evidence="2">HL-91</strain>
    </source>
</reference>
<dbReference type="NCBIfam" id="NF033819">
    <property type="entry name" value="IS66_TnpB"/>
    <property type="match status" value="1"/>
</dbReference>
<dbReference type="PANTHER" id="PTHR36455:SF1">
    <property type="entry name" value="BLR8292 PROTEIN"/>
    <property type="match status" value="1"/>
</dbReference>
<keyword evidence="4" id="KW-1185">Reference proteome</keyword>
<name>A0A0N8K7B4_9RHOB</name>
<organism evidence="2 3">
    <name type="scientific">Roseibaca calidilacus</name>
    <dbReference type="NCBI Taxonomy" id="1666912"/>
    <lineage>
        <taxon>Bacteria</taxon>
        <taxon>Pseudomonadati</taxon>
        <taxon>Pseudomonadota</taxon>
        <taxon>Alphaproteobacteria</taxon>
        <taxon>Rhodobacterales</taxon>
        <taxon>Paracoccaceae</taxon>
        <taxon>Roseinatronobacter</taxon>
    </lineage>
</organism>
<dbReference type="PANTHER" id="PTHR36455">
    <property type="match status" value="1"/>
</dbReference>